<name>A0ABD1YAJ0_9MARC</name>
<sequence length="128" mass="14408">MPSVGLSRGLKCAKCWVGVEDCARSKKAQVLVGVEGEMRQVMKNGLLRENTKCWKGSQVSVKNTKVGWTQGLRYSRNAPGVGYKRAKCWVGLESRVALDPKRRKCWLESRVDMHECWKKIQVLVGVEG</sequence>
<comment type="caution">
    <text evidence="1">The sequence shown here is derived from an EMBL/GenBank/DDBJ whole genome shotgun (WGS) entry which is preliminary data.</text>
</comment>
<organism evidence="1 2">
    <name type="scientific">Riccia fluitans</name>
    <dbReference type="NCBI Taxonomy" id="41844"/>
    <lineage>
        <taxon>Eukaryota</taxon>
        <taxon>Viridiplantae</taxon>
        <taxon>Streptophyta</taxon>
        <taxon>Embryophyta</taxon>
        <taxon>Marchantiophyta</taxon>
        <taxon>Marchantiopsida</taxon>
        <taxon>Marchantiidae</taxon>
        <taxon>Marchantiales</taxon>
        <taxon>Ricciaceae</taxon>
        <taxon>Riccia</taxon>
    </lineage>
</organism>
<proteinExistence type="predicted"/>
<protein>
    <submittedName>
        <fullName evidence="1">Uncharacterized protein</fullName>
    </submittedName>
</protein>
<keyword evidence="2" id="KW-1185">Reference proteome</keyword>
<evidence type="ECO:0000313" key="1">
    <source>
        <dbReference type="EMBL" id="KAL2623725.1"/>
    </source>
</evidence>
<dbReference type="EMBL" id="JBHFFA010000005">
    <property type="protein sequence ID" value="KAL2623725.1"/>
    <property type="molecule type" value="Genomic_DNA"/>
</dbReference>
<dbReference type="AlphaFoldDB" id="A0ABD1YAJ0"/>
<reference evidence="1 2" key="1">
    <citation type="submission" date="2024-09" db="EMBL/GenBank/DDBJ databases">
        <title>Chromosome-scale assembly of Riccia fluitans.</title>
        <authorList>
            <person name="Paukszto L."/>
            <person name="Sawicki J."/>
            <person name="Karawczyk K."/>
            <person name="Piernik-Szablinska J."/>
            <person name="Szczecinska M."/>
            <person name="Mazdziarz M."/>
        </authorList>
    </citation>
    <scope>NUCLEOTIDE SEQUENCE [LARGE SCALE GENOMIC DNA]</scope>
    <source>
        <strain evidence="1">Rf_01</strain>
        <tissue evidence="1">Aerial parts of the thallus</tissue>
    </source>
</reference>
<evidence type="ECO:0000313" key="2">
    <source>
        <dbReference type="Proteomes" id="UP001605036"/>
    </source>
</evidence>
<accession>A0ABD1YAJ0</accession>
<dbReference type="Proteomes" id="UP001605036">
    <property type="component" value="Unassembled WGS sequence"/>
</dbReference>
<gene>
    <name evidence="1" type="ORF">R1flu_007970</name>
</gene>